<protein>
    <recommendedName>
        <fullName evidence="4">Lipoprotein</fullName>
    </recommendedName>
</protein>
<dbReference type="EMBL" id="FWFL01000013">
    <property type="protein sequence ID" value="SLN66305.1"/>
    <property type="molecule type" value="Genomic_DNA"/>
</dbReference>
<dbReference type="Proteomes" id="UP000193827">
    <property type="component" value="Unassembled WGS sequence"/>
</dbReference>
<evidence type="ECO:0000256" key="1">
    <source>
        <dbReference type="SAM" id="SignalP"/>
    </source>
</evidence>
<dbReference type="AlphaFoldDB" id="A0A1Y5TKR6"/>
<feature type="chain" id="PRO_5012193131" description="Lipoprotein" evidence="1">
    <location>
        <begin position="22"/>
        <end position="53"/>
    </location>
</feature>
<dbReference type="PROSITE" id="PS51257">
    <property type="entry name" value="PROKAR_LIPOPROTEIN"/>
    <property type="match status" value="1"/>
</dbReference>
<evidence type="ECO:0000313" key="3">
    <source>
        <dbReference type="Proteomes" id="UP000193827"/>
    </source>
</evidence>
<proteinExistence type="predicted"/>
<keyword evidence="3" id="KW-1185">Reference proteome</keyword>
<reference evidence="2 3" key="1">
    <citation type="submission" date="2017-03" db="EMBL/GenBank/DDBJ databases">
        <authorList>
            <person name="Afonso C.L."/>
            <person name="Miller P.J."/>
            <person name="Scott M.A."/>
            <person name="Spackman E."/>
            <person name="Goraichik I."/>
            <person name="Dimitrov K.M."/>
            <person name="Suarez D.L."/>
            <person name="Swayne D.E."/>
        </authorList>
    </citation>
    <scope>NUCLEOTIDE SEQUENCE [LARGE SCALE GENOMIC DNA]</scope>
    <source>
        <strain evidence="2 3">CECT 8287</strain>
    </source>
</reference>
<feature type="signal peptide" evidence="1">
    <location>
        <begin position="1"/>
        <end position="21"/>
    </location>
</feature>
<gene>
    <name evidence="2" type="ORF">PEL8287_03659</name>
</gene>
<name>A0A1Y5TKR6_9RHOB</name>
<keyword evidence="1" id="KW-0732">Signal</keyword>
<accession>A0A1Y5TKR6</accession>
<evidence type="ECO:0000313" key="2">
    <source>
        <dbReference type="EMBL" id="SLN66305.1"/>
    </source>
</evidence>
<organism evidence="2 3">
    <name type="scientific">Roseovarius litorisediminis</name>
    <dbReference type="NCBI Taxonomy" id="1312363"/>
    <lineage>
        <taxon>Bacteria</taxon>
        <taxon>Pseudomonadati</taxon>
        <taxon>Pseudomonadota</taxon>
        <taxon>Alphaproteobacteria</taxon>
        <taxon>Rhodobacterales</taxon>
        <taxon>Roseobacteraceae</taxon>
        <taxon>Roseovarius</taxon>
    </lineage>
</organism>
<evidence type="ECO:0008006" key="4">
    <source>
        <dbReference type="Google" id="ProtNLM"/>
    </source>
</evidence>
<sequence length="53" mass="5611">MPKFLKLLLTLSAIAFLGACADEKHYPISGEECSADDPVQDLDASIADCTPSV</sequence>
<dbReference type="RefSeq" id="WP_176228693.1">
    <property type="nucleotide sequence ID" value="NZ_FWFL01000013.1"/>
</dbReference>